<proteinExistence type="predicted"/>
<dbReference type="Proteomes" id="UP000016057">
    <property type="component" value="Unassembled WGS sequence"/>
</dbReference>
<dbReference type="RefSeq" id="WP_009488504.1">
    <property type="nucleotide sequence ID" value="NZ_AMYT01000008.1"/>
</dbReference>
<dbReference type="OrthoDB" id="2375431at2"/>
<dbReference type="InterPro" id="IPR051257">
    <property type="entry name" value="Diverse_CBS-Domain"/>
</dbReference>
<keyword evidence="1 2" id="KW-0129">CBS domain</keyword>
<evidence type="ECO:0000259" key="3">
    <source>
        <dbReference type="PROSITE" id="PS51371"/>
    </source>
</evidence>
<reference evidence="4 5" key="1">
    <citation type="journal article" date="2013" name="Genome Announc.">
        <title>Draft Genome Sequence of Catellicoccus marimammalium, a Novel Species Commonly Found in Gull Feces.</title>
        <authorList>
            <person name="Weigand M.R."/>
            <person name="Ryu H."/>
            <person name="Bozcek L."/>
            <person name="Konstantinidis K.T."/>
            <person name="Santo Domingo J.W."/>
        </authorList>
    </citation>
    <scope>NUCLEOTIDE SEQUENCE [LARGE SCALE GENOMIC DNA]</scope>
    <source>
        <strain evidence="4 5">M35/04/3</strain>
    </source>
</reference>
<feature type="domain" description="CBS" evidence="3">
    <location>
        <begin position="16"/>
        <end position="74"/>
    </location>
</feature>
<dbReference type="NCBIfam" id="NF041630">
    <property type="entry name" value="CBS_CbpB"/>
    <property type="match status" value="1"/>
</dbReference>
<dbReference type="eggNOG" id="COG0517">
    <property type="taxonomic scope" value="Bacteria"/>
</dbReference>
<dbReference type="PANTHER" id="PTHR43080:SF30">
    <property type="entry name" value="CYCLIC DI-AMP RECEPTOR B"/>
    <property type="match status" value="1"/>
</dbReference>
<evidence type="ECO:0000256" key="2">
    <source>
        <dbReference type="PROSITE-ProRule" id="PRU00703"/>
    </source>
</evidence>
<organism evidence="4 5">
    <name type="scientific">Catellicoccus marimammalium M35/04/3</name>
    <dbReference type="NCBI Taxonomy" id="1234409"/>
    <lineage>
        <taxon>Bacteria</taxon>
        <taxon>Bacillati</taxon>
        <taxon>Bacillota</taxon>
        <taxon>Bacilli</taxon>
        <taxon>Lactobacillales</taxon>
        <taxon>Enterococcaceae</taxon>
        <taxon>Catellicoccus</taxon>
    </lineage>
</organism>
<evidence type="ECO:0000256" key="1">
    <source>
        <dbReference type="ARBA" id="ARBA00023122"/>
    </source>
</evidence>
<dbReference type="Gene3D" id="3.10.580.10">
    <property type="entry name" value="CBS-domain"/>
    <property type="match status" value="1"/>
</dbReference>
<dbReference type="InterPro" id="IPR046342">
    <property type="entry name" value="CBS_dom_sf"/>
</dbReference>
<evidence type="ECO:0000313" key="5">
    <source>
        <dbReference type="Proteomes" id="UP000016057"/>
    </source>
</evidence>
<accession>K8ZA12</accession>
<protein>
    <submittedName>
        <fullName evidence="4">CBS domain-containing protein</fullName>
    </submittedName>
</protein>
<dbReference type="STRING" id="1234409.C683_0230"/>
<dbReference type="PANTHER" id="PTHR43080">
    <property type="entry name" value="CBS DOMAIN-CONTAINING PROTEIN CBSX3, MITOCHONDRIAL"/>
    <property type="match status" value="1"/>
</dbReference>
<dbReference type="CDD" id="cd04643">
    <property type="entry name" value="CBS_pair_bac"/>
    <property type="match status" value="1"/>
</dbReference>
<dbReference type="Pfam" id="PF00571">
    <property type="entry name" value="CBS"/>
    <property type="match status" value="2"/>
</dbReference>
<comment type="caution">
    <text evidence="4">The sequence shown here is derived from an EMBL/GenBank/DDBJ whole genome shotgun (WGS) entry which is preliminary data.</text>
</comment>
<gene>
    <name evidence="4" type="ORF">C683_0230</name>
</gene>
<sequence length="152" mass="17359">MIGPVVTHYLFPEELLIPAENVAHVMPEHSVMHAALVLSSLGYNRIPVIDDDGKFAGTIGLSTIMGDLLDWDEISGEKMKTLKVEDVMDRKNNVLVQGYDDAQLLREMVHFNFLPVVDEKNVFLGIVTRKEILKRINFLAHELEKEYRIEKK</sequence>
<name>K8ZA12_9ENTE</name>
<feature type="domain" description="CBS" evidence="3">
    <location>
        <begin position="79"/>
        <end position="143"/>
    </location>
</feature>
<dbReference type="PROSITE" id="PS51371">
    <property type="entry name" value="CBS"/>
    <property type="match status" value="2"/>
</dbReference>
<dbReference type="SUPFAM" id="SSF54631">
    <property type="entry name" value="CBS-domain pair"/>
    <property type="match status" value="1"/>
</dbReference>
<keyword evidence="5" id="KW-1185">Reference proteome</keyword>
<dbReference type="InterPro" id="IPR000644">
    <property type="entry name" value="CBS_dom"/>
</dbReference>
<dbReference type="InterPro" id="IPR048125">
    <property type="entry name" value="CBS_CbpB"/>
</dbReference>
<dbReference type="AlphaFoldDB" id="K8ZA12"/>
<dbReference type="EMBL" id="AMYT01000008">
    <property type="protein sequence ID" value="EKU27765.1"/>
    <property type="molecule type" value="Genomic_DNA"/>
</dbReference>
<evidence type="ECO:0000313" key="4">
    <source>
        <dbReference type="EMBL" id="EKU27765.1"/>
    </source>
</evidence>